<gene>
    <name evidence="2" type="ORF">ADK37_24130</name>
</gene>
<reference evidence="3" key="1">
    <citation type="submission" date="2015-07" db="EMBL/GenBank/DDBJ databases">
        <authorList>
            <person name="Ju K.-S."/>
            <person name="Doroghazi J.R."/>
            <person name="Metcalf W.W."/>
        </authorList>
    </citation>
    <scope>NUCLEOTIDE SEQUENCE [LARGE SCALE GENOMIC DNA]</scope>
    <source>
        <strain evidence="3">NRRL 2290</strain>
    </source>
</reference>
<dbReference type="PATRIC" id="fig|67356.5.peg.5140"/>
<feature type="transmembrane region" description="Helical" evidence="1">
    <location>
        <begin position="118"/>
        <end position="137"/>
    </location>
</feature>
<keyword evidence="1" id="KW-0812">Transmembrane</keyword>
<keyword evidence="1" id="KW-0472">Membrane</keyword>
<feature type="transmembrane region" description="Helical" evidence="1">
    <location>
        <begin position="44"/>
        <end position="66"/>
    </location>
</feature>
<dbReference type="STRING" id="67356.AQJ84_18410"/>
<evidence type="ECO:0000313" key="3">
    <source>
        <dbReference type="Proteomes" id="UP000037251"/>
    </source>
</evidence>
<comment type="caution">
    <text evidence="2">The sequence shown here is derived from an EMBL/GenBank/DDBJ whole genome shotgun (WGS) entry which is preliminary data.</text>
</comment>
<feature type="transmembrane region" description="Helical" evidence="1">
    <location>
        <begin position="87"/>
        <end position="106"/>
    </location>
</feature>
<feature type="transmembrane region" description="Helical" evidence="1">
    <location>
        <begin position="149"/>
        <end position="165"/>
    </location>
</feature>
<dbReference type="eggNOG" id="ENOG50328U4">
    <property type="taxonomic scope" value="Bacteria"/>
</dbReference>
<proteinExistence type="predicted"/>
<dbReference type="EMBL" id="LGUS01000175">
    <property type="protein sequence ID" value="KOG33157.1"/>
    <property type="molecule type" value="Genomic_DNA"/>
</dbReference>
<organism evidence="2 3">
    <name type="scientific">Streptomyces resistomycificus</name>
    <dbReference type="NCBI Taxonomy" id="67356"/>
    <lineage>
        <taxon>Bacteria</taxon>
        <taxon>Bacillati</taxon>
        <taxon>Actinomycetota</taxon>
        <taxon>Actinomycetes</taxon>
        <taxon>Kitasatosporales</taxon>
        <taxon>Streptomycetaceae</taxon>
        <taxon>Streptomyces</taxon>
        <taxon>Streptomyces aurantiacus group</taxon>
    </lineage>
</organism>
<name>A0A0L8L4U4_9ACTN</name>
<sequence length="224" mass="23655">MRGVSGALVPAVGRTVPWRALGAGAVVGLLLVALPRLLSVEPDPWLSLNLLRAAVLAFALGLAFLLDDPARHLTTPVTTRRWVRTGLRVAWVVPPAALWWTAALALVPEKVRPPVGSVTLEAGATAVFALAAAAMAVRFGNEPESGPTVAAGVLTTAVLAQVLLPDRWSLFVATGDPRWEAAHERWALVLALAALVWGACGPEPVRRGFRFLRRRPTAADPSAA</sequence>
<evidence type="ECO:0000256" key="1">
    <source>
        <dbReference type="SAM" id="Phobius"/>
    </source>
</evidence>
<accession>A0A0L8L4U4</accession>
<keyword evidence="1" id="KW-1133">Transmembrane helix</keyword>
<keyword evidence="3" id="KW-1185">Reference proteome</keyword>
<dbReference type="Proteomes" id="UP000037251">
    <property type="component" value="Unassembled WGS sequence"/>
</dbReference>
<feature type="transmembrane region" description="Helical" evidence="1">
    <location>
        <begin position="20"/>
        <end position="38"/>
    </location>
</feature>
<protein>
    <submittedName>
        <fullName evidence="2">ABC transporter</fullName>
    </submittedName>
</protein>
<evidence type="ECO:0000313" key="2">
    <source>
        <dbReference type="EMBL" id="KOG33157.1"/>
    </source>
</evidence>
<dbReference type="AlphaFoldDB" id="A0A0L8L4U4"/>
<feature type="transmembrane region" description="Helical" evidence="1">
    <location>
        <begin position="185"/>
        <end position="205"/>
    </location>
</feature>